<dbReference type="GO" id="GO:0050661">
    <property type="term" value="F:NADP binding"/>
    <property type="evidence" value="ECO:0007669"/>
    <property type="project" value="InterPro"/>
</dbReference>
<dbReference type="InterPro" id="IPR036291">
    <property type="entry name" value="NAD(P)-bd_dom_sf"/>
</dbReference>
<dbReference type="Pfam" id="PF03447">
    <property type="entry name" value="NAD_binding_3"/>
    <property type="match status" value="1"/>
</dbReference>
<dbReference type="GO" id="GO:0016491">
    <property type="term" value="F:oxidoreductase activity"/>
    <property type="evidence" value="ECO:0007669"/>
    <property type="project" value="InterPro"/>
</dbReference>
<dbReference type="Pfam" id="PF21135">
    <property type="entry name" value="DRL_cat"/>
    <property type="match status" value="1"/>
</dbReference>
<dbReference type="PANTHER" id="PTHR37850:SF2">
    <property type="entry name" value="SAF DOMAIN PROTEIN"/>
    <property type="match status" value="1"/>
</dbReference>
<dbReference type="PANTHER" id="PTHR37850">
    <property type="entry name" value="STRU PROTEIN"/>
    <property type="match status" value="1"/>
</dbReference>
<evidence type="ECO:0000259" key="2">
    <source>
        <dbReference type="Pfam" id="PF21135"/>
    </source>
</evidence>
<dbReference type="InterPro" id="IPR048423">
    <property type="entry name" value="DRL_cat"/>
</dbReference>
<feature type="domain" description="Oxidoreductase DRL-like catalytic" evidence="2">
    <location>
        <begin position="142"/>
        <end position="303"/>
    </location>
</feature>
<dbReference type="AlphaFoldDB" id="S5DN84"/>
<dbReference type="Gene3D" id="3.40.50.720">
    <property type="entry name" value="NAD(P)-binding Rossmann-like Domain"/>
    <property type="match status" value="1"/>
</dbReference>
<name>S5DN84_9ACTN</name>
<evidence type="ECO:0000259" key="1">
    <source>
        <dbReference type="Pfam" id="PF03447"/>
    </source>
</evidence>
<proteinExistence type="predicted"/>
<accession>S5DN84</accession>
<feature type="domain" description="Aspartate/homoserine dehydrogenase NAD-binding" evidence="1">
    <location>
        <begin position="24"/>
        <end position="137"/>
    </location>
</feature>
<dbReference type="EMBL" id="KC811116">
    <property type="protein sequence ID" value="AGQ18918.1"/>
    <property type="molecule type" value="Genomic_DNA"/>
</dbReference>
<dbReference type="SUPFAM" id="SSF51735">
    <property type="entry name" value="NAD(P)-binding Rossmann-fold domains"/>
    <property type="match status" value="1"/>
</dbReference>
<reference evidence="3" key="1">
    <citation type="journal article" date="2013" name="Sci. Rep.">
        <title>Metagenomics uncovers a new group of low GC and ultra-small marine Actinobacteria.</title>
        <authorList>
            <person name="Ghai R."/>
            <person name="Mizuno C.M."/>
            <person name="Picazo A."/>
            <person name="Camacho A."/>
            <person name="Rodriguez-Valera F."/>
        </authorList>
    </citation>
    <scope>NUCLEOTIDE SEQUENCE</scope>
</reference>
<organism evidence="3">
    <name type="scientific">Candidatus Actinomarina minuta</name>
    <dbReference type="NCBI Taxonomy" id="1389454"/>
    <lineage>
        <taxon>Bacteria</taxon>
        <taxon>Bacillati</taxon>
        <taxon>Actinomycetota</taxon>
        <taxon>Actinomycetes</taxon>
        <taxon>Candidatus Actinomarinidae</taxon>
        <taxon>Candidatus Actinomarinales</taxon>
        <taxon>Candidatus Actinomarineae</taxon>
        <taxon>Candidatus Actinomarinaceae</taxon>
        <taxon>Candidatus Actinomarina</taxon>
    </lineage>
</organism>
<protein>
    <submittedName>
        <fullName evidence="3">Putative homoserine dehydrogenase</fullName>
    </submittedName>
</protein>
<evidence type="ECO:0000313" key="3">
    <source>
        <dbReference type="EMBL" id="AGQ18918.1"/>
    </source>
</evidence>
<dbReference type="InterPro" id="IPR005106">
    <property type="entry name" value="Asp/hSer_DH_NAD-bd"/>
</dbReference>
<sequence length="409" mass="45104">MNQLDKFKNYIDDRKENVKVGLVGAGQMGQGIVAQISKMYGVDLVCIVDRNQNQLENASDRYRNSKNNELVCSDNISALDDIELDIVIEATGTPAAGAAVAKNVLSRGINLILLNVETEATIGLALRKEAEKNEAIITIADGDEPVAALDLYNFATELSFEVVSIGKGKNNPFNRYATPDLLAKEATSKKMNPKMLTSFVDGSKTMVEMAALANFLDFKIDIDGMHGIEATYENINQYYIPKKDGGLLENSQVVDFAFGIAPGVFAVIYSEDDYVNYEMEYLKMGKGPFWTLARPYHLTSLEIPRTIRHIMLEKYSKLSATSWNVEVVAYAKQDIEPGTNLGSIGGDCIYGKAQKATSSKGFLPLGIAEDNILNKLIKKGDPLMVGDIDAQDNVLCEYWKKQNQILDSY</sequence>